<keyword evidence="2" id="KW-1185">Reference proteome</keyword>
<evidence type="ECO:0000313" key="2">
    <source>
        <dbReference type="Proteomes" id="UP000006697"/>
    </source>
</evidence>
<dbReference type="EMBL" id="CU207211">
    <property type="protein sequence ID" value="CAL62891.1"/>
    <property type="molecule type" value="Genomic_DNA"/>
</dbReference>
<dbReference type="AlphaFoldDB" id="A4G8Q4"/>
<accession>A4G8Q4</accession>
<organism evidence="1 2">
    <name type="scientific">Herminiimonas arsenicoxydans</name>
    <dbReference type="NCBI Taxonomy" id="204773"/>
    <lineage>
        <taxon>Bacteria</taxon>
        <taxon>Pseudomonadati</taxon>
        <taxon>Pseudomonadota</taxon>
        <taxon>Betaproteobacteria</taxon>
        <taxon>Burkholderiales</taxon>
        <taxon>Oxalobacteraceae</taxon>
        <taxon>Herminiimonas</taxon>
    </lineage>
</organism>
<dbReference type="NCBIfam" id="NF041023">
    <property type="entry name" value="PP0621_fam"/>
    <property type="match status" value="1"/>
</dbReference>
<proteinExistence type="predicted"/>
<sequence>MKLLLWAAIILAVIWILRSKKSSAKADNAAPPRPADDAAEVMLSCAYCKTYFPASEAVFDASHTAFCSAEHRRQHAAH</sequence>
<protein>
    <submittedName>
        <fullName evidence="1">Uncharacterized protein</fullName>
    </submittedName>
</protein>
<dbReference type="InterPro" id="IPR049708">
    <property type="entry name" value="PP0621-like"/>
</dbReference>
<dbReference type="OrthoDB" id="9814432at2"/>
<dbReference type="KEGG" id="har:HEAR2774"/>
<name>A4G8Q4_HERAR</name>
<dbReference type="Proteomes" id="UP000006697">
    <property type="component" value="Chromosome"/>
</dbReference>
<reference evidence="1 2" key="1">
    <citation type="journal article" date="2007" name="PLoS Genet.">
        <title>A tale of two oxidation states: bacterial colonization of arsenic-rich environments.</title>
        <authorList>
            <person name="Muller D."/>
            <person name="Medigue C."/>
            <person name="Koechler S."/>
            <person name="Barbe V."/>
            <person name="Barakat M."/>
            <person name="Talla E."/>
            <person name="Bonnefoy V."/>
            <person name="Krin E."/>
            <person name="Arsene-Ploetze F."/>
            <person name="Carapito C."/>
            <person name="Chandler M."/>
            <person name="Cournoyer B."/>
            <person name="Cruveiller S."/>
            <person name="Dossat C."/>
            <person name="Duval S."/>
            <person name="Heymann M."/>
            <person name="Leize E."/>
            <person name="Lieutaud A."/>
            <person name="Lievremont D."/>
            <person name="Makita Y."/>
            <person name="Mangenot S."/>
            <person name="Nitschke W."/>
            <person name="Ortet P."/>
            <person name="Perdrial N."/>
            <person name="Schoepp B."/>
            <person name="Siguier N."/>
            <person name="Simeonova D.D."/>
            <person name="Rouy Z."/>
            <person name="Segurens B."/>
            <person name="Turlin E."/>
            <person name="Vallenet D."/>
            <person name="Van Dorsselaer A."/>
            <person name="Weiss S."/>
            <person name="Weissenbach J."/>
            <person name="Lett M.C."/>
            <person name="Danchin A."/>
            <person name="Bertin P.N."/>
        </authorList>
    </citation>
    <scope>NUCLEOTIDE SEQUENCE [LARGE SCALE GENOMIC DNA]</scope>
    <source>
        <strain evidence="2">ULPAs1</strain>
    </source>
</reference>
<gene>
    <name evidence="1" type="ordered locus">HEAR2774</name>
</gene>
<evidence type="ECO:0000313" key="1">
    <source>
        <dbReference type="EMBL" id="CAL62891.1"/>
    </source>
</evidence>
<dbReference type="STRING" id="204773.HEAR2774"/>
<dbReference type="HOGENOM" id="CLU_168222_1_0_4"/>